<dbReference type="STRING" id="634771.SAMN04488128_1011076"/>
<dbReference type="InterPro" id="IPR014347">
    <property type="entry name" value="Tautomerase/MIF_sf"/>
</dbReference>
<evidence type="ECO:0000313" key="2">
    <source>
        <dbReference type="Proteomes" id="UP000190367"/>
    </source>
</evidence>
<accession>A0A1T4MEJ3</accession>
<evidence type="ECO:0000313" key="1">
    <source>
        <dbReference type="EMBL" id="SJZ65305.1"/>
    </source>
</evidence>
<dbReference type="AlphaFoldDB" id="A0A1T4MEJ3"/>
<organism evidence="1 2">
    <name type="scientific">Chitinophaga eiseniae</name>
    <dbReference type="NCBI Taxonomy" id="634771"/>
    <lineage>
        <taxon>Bacteria</taxon>
        <taxon>Pseudomonadati</taxon>
        <taxon>Bacteroidota</taxon>
        <taxon>Chitinophagia</taxon>
        <taxon>Chitinophagales</taxon>
        <taxon>Chitinophagaceae</taxon>
        <taxon>Chitinophaga</taxon>
    </lineage>
</organism>
<proteinExistence type="predicted"/>
<dbReference type="GO" id="GO:0008704">
    <property type="term" value="F:5-carboxymethyl-2-hydroxymuconate delta-isomerase activity"/>
    <property type="evidence" value="ECO:0007669"/>
    <property type="project" value="InterPro"/>
</dbReference>
<dbReference type="EMBL" id="FUWZ01000001">
    <property type="protein sequence ID" value="SJZ65305.1"/>
    <property type="molecule type" value="Genomic_DNA"/>
</dbReference>
<gene>
    <name evidence="1" type="ORF">SAMN04488128_1011076</name>
</gene>
<sequence>MPHFVIECSKNVLDMQPAEVIMETVYRAAESTGLFAENDIKVRLHPYELYRLGTGKDSFLHIFGSIMSGRTTAEEANLAKVITRQLAPLLPNVSFLSINIDQFEKATYANRSLIDPRNTTGDRFFLK</sequence>
<name>A0A1T4MEJ3_9BACT</name>
<dbReference type="RefSeq" id="WP_078667699.1">
    <property type="nucleotide sequence ID" value="NZ_FUWZ01000001.1"/>
</dbReference>
<dbReference type="Pfam" id="PF02962">
    <property type="entry name" value="CHMI"/>
    <property type="match status" value="1"/>
</dbReference>
<reference evidence="2" key="1">
    <citation type="submission" date="2017-02" db="EMBL/GenBank/DDBJ databases">
        <authorList>
            <person name="Varghese N."/>
            <person name="Submissions S."/>
        </authorList>
    </citation>
    <scope>NUCLEOTIDE SEQUENCE [LARGE SCALE GENOMIC DNA]</scope>
    <source>
        <strain evidence="2">DSM 22224</strain>
    </source>
</reference>
<dbReference type="Proteomes" id="UP000190367">
    <property type="component" value="Unassembled WGS sequence"/>
</dbReference>
<dbReference type="Gene3D" id="3.30.429.10">
    <property type="entry name" value="Macrophage Migration Inhibitory Factor"/>
    <property type="match status" value="1"/>
</dbReference>
<keyword evidence="1" id="KW-0413">Isomerase</keyword>
<keyword evidence="2" id="KW-1185">Reference proteome</keyword>
<protein>
    <submittedName>
        <fullName evidence="1">5-carboxymethyl-2-hydroxymuconate isomerase</fullName>
    </submittedName>
</protein>
<dbReference type="InterPro" id="IPR004220">
    <property type="entry name" value="5-COMe_2-OHmuconate_Isoase"/>
</dbReference>
<dbReference type="PANTHER" id="PTHR37950:SF1">
    <property type="entry name" value="4-HYDROXYPHENYLACETATE CATABOLISM PROTEIN"/>
    <property type="match status" value="1"/>
</dbReference>
<dbReference type="CDD" id="cd00580">
    <property type="entry name" value="CHMI"/>
    <property type="match status" value="1"/>
</dbReference>
<dbReference type="PANTHER" id="PTHR37950">
    <property type="entry name" value="4-HYDROXYPHENYLACETATE CATABOLISM PROTEIN"/>
    <property type="match status" value="1"/>
</dbReference>
<dbReference type="OrthoDB" id="9814215at2"/>
<dbReference type="SUPFAM" id="SSF55331">
    <property type="entry name" value="Tautomerase/MIF"/>
    <property type="match status" value="1"/>
</dbReference>